<keyword evidence="2" id="KW-1185">Reference proteome</keyword>
<gene>
    <name evidence="1" type="ORF">BST92_12595</name>
</gene>
<sequence>MPQAQNNMSTTHKKMSVLIHQDGLSFFIYSSMGVERHILKTFKHESNPIEILQEIENIYEIEKDLNFKFKEVTLIYNHSIFTGVPASLYNENNQSDYLKYNVRLLDTDVISTDDAIEALDYRSIYIAYSNINNYFFDKYGDFNYYHYSTLALQKHYSVNDSLKTEIIIDVKESQFYITIFEKGSLLLHNSYPHQAAEDILYYTLFTAQHNHLDPEHMDLKIISSTKNDAVYNLLYTYVRNVSYVVDSNTYIENILCV</sequence>
<evidence type="ECO:0000313" key="1">
    <source>
        <dbReference type="EMBL" id="PQJ32709.1"/>
    </source>
</evidence>
<dbReference type="OrthoDB" id="658622at2"/>
<dbReference type="Gene3D" id="3.30.420.260">
    <property type="match status" value="1"/>
</dbReference>
<comment type="caution">
    <text evidence="1">The sequence shown here is derived from an EMBL/GenBank/DDBJ whole genome shotgun (WGS) entry which is preliminary data.</text>
</comment>
<accession>A0A2S7UCU5</accession>
<dbReference type="AlphaFoldDB" id="A0A2S7UCU5"/>
<dbReference type="Proteomes" id="UP000239747">
    <property type="component" value="Unassembled WGS sequence"/>
</dbReference>
<dbReference type="Gene3D" id="3.30.420.250">
    <property type="match status" value="1"/>
</dbReference>
<organism evidence="1 2">
    <name type="scientific">Nonlabens arenilitoris</name>
    <dbReference type="NCBI Taxonomy" id="1217969"/>
    <lineage>
        <taxon>Bacteria</taxon>
        <taxon>Pseudomonadati</taxon>
        <taxon>Bacteroidota</taxon>
        <taxon>Flavobacteriia</taxon>
        <taxon>Flavobacteriales</taxon>
        <taxon>Flavobacteriaceae</taxon>
        <taxon>Nonlabens</taxon>
    </lineage>
</organism>
<reference evidence="1 2" key="1">
    <citation type="submission" date="2017-01" db="EMBL/GenBank/DDBJ databases">
        <title>Trade-off between light-utilization and light-protection in marine flavobacteria.</title>
        <authorList>
            <person name="Kumagai Y."/>
            <person name="Yoshizawa S."/>
            <person name="Kogure K."/>
            <person name="Iwasaki W."/>
        </authorList>
    </citation>
    <scope>NUCLEOTIDE SEQUENCE [LARGE SCALE GENOMIC DNA]</scope>
    <source>
        <strain evidence="1 2">KCTC 32109</strain>
    </source>
</reference>
<evidence type="ECO:0000313" key="2">
    <source>
        <dbReference type="Proteomes" id="UP000239747"/>
    </source>
</evidence>
<dbReference type="EMBL" id="MTPW01000001">
    <property type="protein sequence ID" value="PQJ32709.1"/>
    <property type="molecule type" value="Genomic_DNA"/>
</dbReference>
<name>A0A2S7UCU5_9FLAO</name>
<proteinExistence type="predicted"/>
<dbReference type="InterPro" id="IPR024213">
    <property type="entry name" value="DUF3822"/>
</dbReference>
<dbReference type="Pfam" id="PF12864">
    <property type="entry name" value="DUF3822"/>
    <property type="match status" value="1"/>
</dbReference>
<dbReference type="CDD" id="cd24013">
    <property type="entry name" value="ASKHA_ATPase_BT3980-like"/>
    <property type="match status" value="1"/>
</dbReference>
<dbReference type="RefSeq" id="WP_105071774.1">
    <property type="nucleotide sequence ID" value="NZ_MTPW01000001.1"/>
</dbReference>
<protein>
    <submittedName>
        <fullName evidence="1">Response regulator</fullName>
    </submittedName>
</protein>